<dbReference type="EMBL" id="LR797021">
    <property type="protein sequence ID" value="CAB4182165.1"/>
    <property type="molecule type" value="Genomic_DNA"/>
</dbReference>
<evidence type="ECO:0000313" key="4">
    <source>
        <dbReference type="EMBL" id="CAB4190788.1"/>
    </source>
</evidence>
<evidence type="ECO:0000313" key="3">
    <source>
        <dbReference type="EMBL" id="CAB4182165.1"/>
    </source>
</evidence>
<dbReference type="Pfam" id="PF23837">
    <property type="entry name" value="DUF7207"/>
    <property type="match status" value="1"/>
</dbReference>
<name>A0A6J7XEY9_9CAUD</name>
<dbReference type="EMBL" id="LR796945">
    <property type="protein sequence ID" value="CAB4176997.1"/>
    <property type="molecule type" value="Genomic_DNA"/>
</dbReference>
<reference evidence="7" key="1">
    <citation type="submission" date="2020-05" db="EMBL/GenBank/DDBJ databases">
        <authorList>
            <person name="Chiriac C."/>
            <person name="Salcher M."/>
            <person name="Ghai R."/>
            <person name="Kavagutti S V."/>
        </authorList>
    </citation>
    <scope>NUCLEOTIDE SEQUENCE</scope>
</reference>
<dbReference type="EMBL" id="LR797369">
    <property type="protein sequence ID" value="CAB4211137.1"/>
    <property type="molecule type" value="Genomic_DNA"/>
</dbReference>
<evidence type="ECO:0000313" key="5">
    <source>
        <dbReference type="EMBL" id="CAB4211137.1"/>
    </source>
</evidence>
<proteinExistence type="predicted"/>
<sequence length="130" mass="15443">MIENLHDDNFMIFAMKAYDSPNCIMSEFEEDLKRIKYIKRLIKRYRIWGEEELKERLILNHLIILTNVFGVEASIRMLFFKTDPSDYHMLKPFLMFMSIMPNVVKGIKGIDIHSGDIPVDIYILSRLRSI</sequence>
<evidence type="ECO:0000313" key="6">
    <source>
        <dbReference type="EMBL" id="CAB4222443.1"/>
    </source>
</evidence>
<dbReference type="EMBL" id="LR797157">
    <property type="protein sequence ID" value="CAB4190788.1"/>
    <property type="molecule type" value="Genomic_DNA"/>
</dbReference>
<dbReference type="EMBL" id="LR798378">
    <property type="protein sequence ID" value="CAB5227651.1"/>
    <property type="molecule type" value="Genomic_DNA"/>
</dbReference>
<evidence type="ECO:0000313" key="7">
    <source>
        <dbReference type="EMBL" id="CAB5227651.1"/>
    </source>
</evidence>
<evidence type="ECO:0000313" key="1">
    <source>
        <dbReference type="EMBL" id="CAB4170264.1"/>
    </source>
</evidence>
<dbReference type="EMBL" id="LR797518">
    <property type="protein sequence ID" value="CAB4222443.1"/>
    <property type="molecule type" value="Genomic_DNA"/>
</dbReference>
<dbReference type="EMBL" id="LR796860">
    <property type="protein sequence ID" value="CAB4170264.1"/>
    <property type="molecule type" value="Genomic_DNA"/>
</dbReference>
<gene>
    <name evidence="3" type="ORF">UFOVP1065_159</name>
    <name evidence="4" type="ORF">UFOVP1198_128</name>
    <name evidence="5" type="ORF">UFOVP1418_120</name>
    <name evidence="7" type="ORF">UFOVP1524_30</name>
    <name evidence="6" type="ORF">UFOVP1651_30</name>
    <name evidence="1" type="ORF">UFOVP908_8</name>
    <name evidence="2" type="ORF">UFOVP990_128</name>
</gene>
<organism evidence="7">
    <name type="scientific">uncultured Caudovirales phage</name>
    <dbReference type="NCBI Taxonomy" id="2100421"/>
    <lineage>
        <taxon>Viruses</taxon>
        <taxon>Duplodnaviria</taxon>
        <taxon>Heunggongvirae</taxon>
        <taxon>Uroviricota</taxon>
        <taxon>Caudoviricetes</taxon>
        <taxon>Peduoviridae</taxon>
        <taxon>Maltschvirus</taxon>
        <taxon>Maltschvirus maltsch</taxon>
    </lineage>
</organism>
<evidence type="ECO:0000313" key="2">
    <source>
        <dbReference type="EMBL" id="CAB4176997.1"/>
    </source>
</evidence>
<protein>
    <submittedName>
        <fullName evidence="7">Uncharacterized protein</fullName>
    </submittedName>
</protein>
<dbReference type="InterPro" id="IPR055631">
    <property type="entry name" value="DUF7207"/>
</dbReference>
<accession>A0A6J7XEY9</accession>